<name>A0A3B3R4N0_9TELE</name>
<dbReference type="KEGG" id="pki:111836994"/>
<dbReference type="OrthoDB" id="2526284at2759"/>
<evidence type="ECO:0000256" key="7">
    <source>
        <dbReference type="ARBA" id="ARBA00023136"/>
    </source>
</evidence>
<dbReference type="AlphaFoldDB" id="A0A3B3R4N0"/>
<keyword evidence="10" id="KW-1185">Reference proteome</keyword>
<keyword evidence="5 8" id="KW-0812">Transmembrane</keyword>
<dbReference type="Ensembl" id="ENSPKIT00000037037.1">
    <property type="protein sequence ID" value="ENSPKIP00000012636.1"/>
    <property type="gene ID" value="ENSPKIG00000000370.1"/>
</dbReference>
<evidence type="ECO:0000256" key="5">
    <source>
        <dbReference type="ARBA" id="ARBA00022692"/>
    </source>
</evidence>
<protein>
    <recommendedName>
        <fullName evidence="8">Glycosyltransferase family 92 protein</fullName>
        <ecNumber evidence="8">2.4.1.-</ecNumber>
    </recommendedName>
</protein>
<dbReference type="GeneID" id="111836994"/>
<dbReference type="RefSeq" id="XP_023654491.1">
    <property type="nucleotide sequence ID" value="XM_023798723.2"/>
</dbReference>
<dbReference type="GO" id="GO:0016757">
    <property type="term" value="F:glycosyltransferase activity"/>
    <property type="evidence" value="ECO:0007669"/>
    <property type="project" value="UniProtKB-UniRule"/>
</dbReference>
<organism evidence="9 10">
    <name type="scientific">Paramormyrops kingsleyae</name>
    <dbReference type="NCBI Taxonomy" id="1676925"/>
    <lineage>
        <taxon>Eukaryota</taxon>
        <taxon>Metazoa</taxon>
        <taxon>Chordata</taxon>
        <taxon>Craniata</taxon>
        <taxon>Vertebrata</taxon>
        <taxon>Euteleostomi</taxon>
        <taxon>Actinopterygii</taxon>
        <taxon>Neopterygii</taxon>
        <taxon>Teleostei</taxon>
        <taxon>Osteoglossocephala</taxon>
        <taxon>Osteoglossomorpha</taxon>
        <taxon>Osteoglossiformes</taxon>
        <taxon>Mormyridae</taxon>
        <taxon>Paramormyrops</taxon>
    </lineage>
</organism>
<dbReference type="Pfam" id="PF01697">
    <property type="entry name" value="Glyco_transf_92"/>
    <property type="match status" value="1"/>
</dbReference>
<evidence type="ECO:0000256" key="4">
    <source>
        <dbReference type="ARBA" id="ARBA00022679"/>
    </source>
</evidence>
<dbReference type="Proteomes" id="UP000261540">
    <property type="component" value="Unplaced"/>
</dbReference>
<keyword evidence="4 8" id="KW-0808">Transferase</keyword>
<feature type="transmembrane region" description="Helical" evidence="8">
    <location>
        <begin position="12"/>
        <end position="35"/>
    </location>
</feature>
<evidence type="ECO:0000256" key="6">
    <source>
        <dbReference type="ARBA" id="ARBA00022989"/>
    </source>
</evidence>
<evidence type="ECO:0000256" key="2">
    <source>
        <dbReference type="ARBA" id="ARBA00007647"/>
    </source>
</evidence>
<reference evidence="9" key="1">
    <citation type="submission" date="2025-08" db="UniProtKB">
        <authorList>
            <consortium name="Ensembl"/>
        </authorList>
    </citation>
    <scope>IDENTIFICATION</scope>
</reference>
<dbReference type="GeneTree" id="ENSGT00530000064359"/>
<evidence type="ECO:0000256" key="3">
    <source>
        <dbReference type="ARBA" id="ARBA00022676"/>
    </source>
</evidence>
<evidence type="ECO:0000256" key="8">
    <source>
        <dbReference type="RuleBase" id="RU366017"/>
    </source>
</evidence>
<dbReference type="PANTHER" id="PTHR21461">
    <property type="entry name" value="GLYCOSYLTRANSFERASE FAMILY 92 PROTEIN"/>
    <property type="match status" value="1"/>
</dbReference>
<proteinExistence type="inferred from homology"/>
<comment type="subcellular location">
    <subcellularLocation>
        <location evidence="1">Membrane</location>
        <topology evidence="1">Single-pass membrane protein</topology>
    </subcellularLocation>
</comment>
<dbReference type="RefSeq" id="XP_023654492.1">
    <property type="nucleotide sequence ID" value="XM_023798724.2"/>
</dbReference>
<keyword evidence="3 8" id="KW-0328">Glycosyltransferase</keyword>
<keyword evidence="6 8" id="KW-1133">Transmembrane helix</keyword>
<comment type="similarity">
    <text evidence="2 8">Belongs to the glycosyltransferase 92 family.</text>
</comment>
<dbReference type="InterPro" id="IPR008166">
    <property type="entry name" value="Glyco_transf_92"/>
</dbReference>
<evidence type="ECO:0000256" key="1">
    <source>
        <dbReference type="ARBA" id="ARBA00004167"/>
    </source>
</evidence>
<reference evidence="9" key="2">
    <citation type="submission" date="2025-09" db="UniProtKB">
        <authorList>
            <consortium name="Ensembl"/>
        </authorList>
    </citation>
    <scope>IDENTIFICATION</scope>
</reference>
<dbReference type="EC" id="2.4.1.-" evidence="8"/>
<dbReference type="GO" id="GO:0005737">
    <property type="term" value="C:cytoplasm"/>
    <property type="evidence" value="ECO:0007669"/>
    <property type="project" value="TreeGrafter"/>
</dbReference>
<dbReference type="PANTHER" id="PTHR21461:SF52">
    <property type="entry name" value="GLYCOSYLTRANSFERASE FAMILY 92 PROTEIN"/>
    <property type="match status" value="1"/>
</dbReference>
<sequence length="436" mass="50443">MYTENRRNMRIFMFKILTGCAIAVLFVLIAKMYLFDRAAILWEKPSADLRDISVTTGTISRVRNSTALLVSAYLDKRFSSRTVRIIAIVKRSQVPQFYCQFYNSSWLATVRAKVLIHPDHFSFPYGTAFIMCQMPNMAQVAPYVSVTTTMSPKPAGPLLRIRPVHRDRLLTYPRQFSVCISTLYGNYSNVLQFVQSLEMYRILGAQKVFVYKSDCSPILQRVLDYYVAEGFIEVIAWDIQHYLSVSRSWLPSLDPGDLHYYGQVTTLNDCVYRNMPESRYVLLNDIDEVVVPILHRDWAEMMNTLSSAHLGVEIFWIENSVFRTSVTGDTGEFNLWSQVPGVNILQHVHREPYRRFAFNACKVIVNPRAVVWTSVHKVLWHVGSSMWVPSCVARLHHCRKDDDMKVREKDLIRDTTIWKYSSSLIKNVNHVLKEAL</sequence>
<dbReference type="RefSeq" id="XP_072570807.1">
    <property type="nucleotide sequence ID" value="XM_072714706.1"/>
</dbReference>
<dbReference type="GO" id="GO:0016020">
    <property type="term" value="C:membrane"/>
    <property type="evidence" value="ECO:0007669"/>
    <property type="project" value="UniProtKB-SubCell"/>
</dbReference>
<accession>A0A3B3R4N0</accession>
<keyword evidence="7 8" id="KW-0472">Membrane</keyword>
<evidence type="ECO:0000313" key="9">
    <source>
        <dbReference type="Ensembl" id="ENSPKIP00000012636.1"/>
    </source>
</evidence>
<evidence type="ECO:0000313" key="10">
    <source>
        <dbReference type="Proteomes" id="UP000261540"/>
    </source>
</evidence>